<accession>A0A212QZU2</accession>
<gene>
    <name evidence="6" type="ORF">SAMN06265338_102152</name>
</gene>
<dbReference type="Gene3D" id="1.20.1250.20">
    <property type="entry name" value="MFS general substrate transporter like domains"/>
    <property type="match status" value="2"/>
</dbReference>
<keyword evidence="3 4" id="KW-0472">Membrane</keyword>
<dbReference type="CDD" id="cd06174">
    <property type="entry name" value="MFS"/>
    <property type="match status" value="1"/>
</dbReference>
<dbReference type="AlphaFoldDB" id="A0A212QZU2"/>
<feature type="transmembrane region" description="Helical" evidence="4">
    <location>
        <begin position="224"/>
        <end position="246"/>
    </location>
</feature>
<keyword evidence="2 4" id="KW-1133">Transmembrane helix</keyword>
<dbReference type="RefSeq" id="WP_088519687.1">
    <property type="nucleotide sequence ID" value="NZ_FYDG01000002.1"/>
</dbReference>
<feature type="transmembrane region" description="Helical" evidence="4">
    <location>
        <begin position="258"/>
        <end position="280"/>
    </location>
</feature>
<feature type="transmembrane region" description="Helical" evidence="4">
    <location>
        <begin position="350"/>
        <end position="373"/>
    </location>
</feature>
<keyword evidence="7" id="KW-1185">Reference proteome</keyword>
<evidence type="ECO:0000256" key="1">
    <source>
        <dbReference type="ARBA" id="ARBA00022692"/>
    </source>
</evidence>
<evidence type="ECO:0000256" key="3">
    <source>
        <dbReference type="ARBA" id="ARBA00023136"/>
    </source>
</evidence>
<dbReference type="EMBL" id="FYDG01000002">
    <property type="protein sequence ID" value="SNB65120.1"/>
    <property type="molecule type" value="Genomic_DNA"/>
</dbReference>
<evidence type="ECO:0000313" key="6">
    <source>
        <dbReference type="EMBL" id="SNB65120.1"/>
    </source>
</evidence>
<feature type="transmembrane region" description="Helical" evidence="4">
    <location>
        <begin position="315"/>
        <end position="338"/>
    </location>
</feature>
<feature type="transmembrane region" description="Helical" evidence="4">
    <location>
        <begin position="114"/>
        <end position="133"/>
    </location>
</feature>
<feature type="transmembrane region" description="Helical" evidence="4">
    <location>
        <begin position="21"/>
        <end position="41"/>
    </location>
</feature>
<dbReference type="GO" id="GO:0022857">
    <property type="term" value="F:transmembrane transporter activity"/>
    <property type="evidence" value="ECO:0007669"/>
    <property type="project" value="InterPro"/>
</dbReference>
<dbReference type="InterPro" id="IPR020846">
    <property type="entry name" value="MFS_dom"/>
</dbReference>
<feature type="transmembrane region" description="Helical" evidence="4">
    <location>
        <begin position="385"/>
        <end position="402"/>
    </location>
</feature>
<dbReference type="InterPro" id="IPR011701">
    <property type="entry name" value="MFS"/>
</dbReference>
<dbReference type="PROSITE" id="PS50850">
    <property type="entry name" value="MFS"/>
    <property type="match status" value="1"/>
</dbReference>
<dbReference type="PANTHER" id="PTHR23539:SF1">
    <property type="entry name" value="MAJOR FACILITATOR SUPERFAMILY (MFS) PROFILE DOMAIN-CONTAINING PROTEIN"/>
    <property type="match status" value="1"/>
</dbReference>
<dbReference type="Proteomes" id="UP000198418">
    <property type="component" value="Unassembled WGS sequence"/>
</dbReference>
<reference evidence="7" key="1">
    <citation type="submission" date="2017-06" db="EMBL/GenBank/DDBJ databases">
        <authorList>
            <person name="Varghese N."/>
            <person name="Submissions S."/>
        </authorList>
    </citation>
    <scope>NUCLEOTIDE SEQUENCE [LARGE SCALE GENOMIC DNA]</scope>
    <source>
        <strain evidence="7">DSM 137</strain>
    </source>
</reference>
<evidence type="ECO:0000256" key="2">
    <source>
        <dbReference type="ARBA" id="ARBA00022989"/>
    </source>
</evidence>
<dbReference type="Pfam" id="PF07690">
    <property type="entry name" value="MFS_1"/>
    <property type="match status" value="1"/>
</dbReference>
<evidence type="ECO:0000313" key="7">
    <source>
        <dbReference type="Proteomes" id="UP000198418"/>
    </source>
</evidence>
<feature type="transmembrane region" description="Helical" evidence="4">
    <location>
        <begin position="85"/>
        <end position="108"/>
    </location>
</feature>
<organism evidence="6 7">
    <name type="scientific">Rhodoblastus acidophilus</name>
    <name type="common">Rhodopseudomonas acidophila</name>
    <dbReference type="NCBI Taxonomy" id="1074"/>
    <lineage>
        <taxon>Bacteria</taxon>
        <taxon>Pseudomonadati</taxon>
        <taxon>Pseudomonadota</taxon>
        <taxon>Alphaproteobacteria</taxon>
        <taxon>Hyphomicrobiales</taxon>
        <taxon>Rhodoblastaceae</taxon>
        <taxon>Rhodoblastus</taxon>
    </lineage>
</organism>
<dbReference type="OrthoDB" id="9812574at2"/>
<feature type="transmembrane region" description="Helical" evidence="4">
    <location>
        <begin position="53"/>
        <end position="73"/>
    </location>
</feature>
<evidence type="ECO:0000256" key="4">
    <source>
        <dbReference type="SAM" id="Phobius"/>
    </source>
</evidence>
<proteinExistence type="predicted"/>
<name>A0A212QZU2_RHOAC</name>
<feature type="domain" description="Major facilitator superfamily (MFS) profile" evidence="5">
    <location>
        <begin position="223"/>
        <end position="414"/>
    </location>
</feature>
<dbReference type="InterPro" id="IPR036259">
    <property type="entry name" value="MFS_trans_sf"/>
</dbReference>
<evidence type="ECO:0000259" key="5">
    <source>
        <dbReference type="PROSITE" id="PS50850"/>
    </source>
</evidence>
<protein>
    <submittedName>
        <fullName evidence="6">Predicted arabinose efflux permease, MFS family</fullName>
    </submittedName>
</protein>
<dbReference type="PANTHER" id="PTHR23539">
    <property type="entry name" value="MFS TRANSPORTER"/>
    <property type="match status" value="1"/>
</dbReference>
<feature type="transmembrane region" description="Helical" evidence="4">
    <location>
        <begin position="292"/>
        <end position="309"/>
    </location>
</feature>
<feature type="transmembrane region" description="Helical" evidence="4">
    <location>
        <begin position="145"/>
        <end position="164"/>
    </location>
</feature>
<sequence>MTDPGDRPGNAHRGAERGLDWLIFFVADIQTGFGPFVAVFLTEQKWTQADIGLLLTTGTLVGLLGQIPAGVLVDSVRSTRLVAGVCLVAIGASALVFAAFPIFGVALAARFVHGAASCVLNLALISLALGLAGPDRADQRLARNAAFASAGSGVAAALMGLVGFRISSQAAFFLAAALVVPALAALWRIQPGELGPVSDAARGAPTNARAFGRGLRQLAGRRNFLALCLCLALFHLANAAMLPLAAGLVTQRSSSQQATLMVAAALLAPQFLAAALAPFVGRGARLWGRRRLLLLGFAALTTRGLLFSLTGDPVALAAVQALDGVSAAVLAVIVPLVIVDLTRESGHFNLAQGLAGGAMAVGAGLSTVMAGWINDQFGARAAFDTLTLVALLGVAAVALIFAETEPEEQKPRGR</sequence>
<keyword evidence="1 4" id="KW-0812">Transmembrane</keyword>
<feature type="transmembrane region" description="Helical" evidence="4">
    <location>
        <begin position="170"/>
        <end position="189"/>
    </location>
</feature>
<dbReference type="SUPFAM" id="SSF103473">
    <property type="entry name" value="MFS general substrate transporter"/>
    <property type="match status" value="1"/>
</dbReference>